<evidence type="ECO:0000313" key="13">
    <source>
        <dbReference type="EMBL" id="CAB3225790.1"/>
    </source>
</evidence>
<dbReference type="FunFam" id="2.40.10.10:FF:000028">
    <property type="entry name" value="Serine protease easter"/>
    <property type="match status" value="1"/>
</dbReference>
<evidence type="ECO:0000256" key="3">
    <source>
        <dbReference type="ARBA" id="ARBA00022801"/>
    </source>
</evidence>
<dbReference type="PROSITE" id="PS51888">
    <property type="entry name" value="CLIP"/>
    <property type="match status" value="2"/>
</dbReference>
<sequence length="469" mass="50479">MNSCTILSVLFAVFCVVNAQQGPCTTASGGQGECKSIYNCPSLLAVVNKPNRTPQDMDLLKRSHCGFDGQAPAVCCPGDNEPPKPSNQCFTPEGKPGQCVTLYSCPDIANLLKPPVPNDKIIFVQQSKCNGPDQYSVCCGPVPDFQNVQKGNCASKVTAFPPDPRTECCGLDGSTKNKIVGGSPATVDAYPWLVLIEYVKDGVVKTLCGGALISGKYVLTAGHCVAGPVLTRGTPANIRLGEYDTGHEGPDCMITEEGGEDCSQGVTRIPIDRTIPHPQYNPAHPQKRNDIGLIRMAQMAPYTEFIRPICLPTLDVTQGTGTFNTTVAGWGAVSTKQSSSAVKLHVELPFVSKAVCQPAYAVPGRSIPLWKGQFCAGGEKGKDSCKGDSGGPLMYENGRIYEAIGVEKTNKISSIKQVKTAVTQRQKCNVVATTWQLLQRLREDNSKVEDYRKTLLSQDVRRQFDNQSP</sequence>
<evidence type="ECO:0000256" key="4">
    <source>
        <dbReference type="ARBA" id="ARBA00022825"/>
    </source>
</evidence>
<dbReference type="InterPro" id="IPR001314">
    <property type="entry name" value="Peptidase_S1A"/>
</dbReference>
<dbReference type="InterPro" id="IPR018114">
    <property type="entry name" value="TRYPSIN_HIS"/>
</dbReference>
<keyword evidence="1 9" id="KW-0645">Protease</keyword>
<evidence type="ECO:0000259" key="11">
    <source>
        <dbReference type="PROSITE" id="PS50240"/>
    </source>
</evidence>
<dbReference type="PROSITE" id="PS00134">
    <property type="entry name" value="TRYPSIN_HIS"/>
    <property type="match status" value="1"/>
</dbReference>
<comment type="caution">
    <text evidence="13">The sequence shown here is derived from an EMBL/GenBank/DDBJ whole genome shotgun (WGS) entry which is preliminary data.</text>
</comment>
<keyword evidence="5" id="KW-0865">Zymogen</keyword>
<dbReference type="InterPro" id="IPR009003">
    <property type="entry name" value="Peptidase_S1_PA"/>
</dbReference>
<feature type="chain" id="PRO_5035961472" description="CLIP domain-containing serine protease" evidence="10">
    <location>
        <begin position="20"/>
        <end position="469"/>
    </location>
</feature>
<dbReference type="Gene3D" id="3.30.1640.30">
    <property type="match status" value="2"/>
</dbReference>
<dbReference type="InterPro" id="IPR022700">
    <property type="entry name" value="CLIP"/>
</dbReference>
<comment type="similarity">
    <text evidence="8 10">Belongs to the peptidase S1 family. CLIP subfamily.</text>
</comment>
<keyword evidence="7" id="KW-0325">Glycoprotein</keyword>
<comment type="subcellular location">
    <subcellularLocation>
        <location evidence="10">Secreted</location>
    </subcellularLocation>
</comment>
<keyword evidence="2 10" id="KW-0732">Signal</keyword>
<name>A0A8S0Z174_ARCPL</name>
<evidence type="ECO:0000256" key="2">
    <source>
        <dbReference type="ARBA" id="ARBA00022729"/>
    </source>
</evidence>
<dbReference type="GO" id="GO:0005576">
    <property type="term" value="C:extracellular region"/>
    <property type="evidence" value="ECO:0007669"/>
    <property type="project" value="UniProtKB-SubCell"/>
</dbReference>
<dbReference type="AlphaFoldDB" id="A0A8S0Z174"/>
<dbReference type="OrthoDB" id="425681at2759"/>
<dbReference type="InterPro" id="IPR043504">
    <property type="entry name" value="Peptidase_S1_PA_chymotrypsin"/>
</dbReference>
<keyword evidence="10" id="KW-0964">Secreted</keyword>
<keyword evidence="3 9" id="KW-0378">Hydrolase</keyword>
<proteinExistence type="inferred from homology"/>
<accession>A0A8S0Z174</accession>
<dbReference type="SMART" id="SM00680">
    <property type="entry name" value="CLIP"/>
    <property type="match status" value="2"/>
</dbReference>
<evidence type="ECO:0000256" key="7">
    <source>
        <dbReference type="ARBA" id="ARBA00023180"/>
    </source>
</evidence>
<dbReference type="Pfam" id="PF00089">
    <property type="entry name" value="Trypsin"/>
    <property type="match status" value="1"/>
</dbReference>
<dbReference type="InterPro" id="IPR038565">
    <property type="entry name" value="CLIP_sf"/>
</dbReference>
<evidence type="ECO:0000256" key="9">
    <source>
        <dbReference type="RuleBase" id="RU363034"/>
    </source>
</evidence>
<dbReference type="GO" id="GO:0004252">
    <property type="term" value="F:serine-type endopeptidase activity"/>
    <property type="evidence" value="ECO:0007669"/>
    <property type="project" value="UniProtKB-UniRule"/>
</dbReference>
<dbReference type="InterPro" id="IPR051487">
    <property type="entry name" value="Ser/Thr_Proteases_Immune/Dev"/>
</dbReference>
<dbReference type="PRINTS" id="PR00722">
    <property type="entry name" value="CHYMOTRYPSIN"/>
</dbReference>
<gene>
    <name evidence="13" type="ORF">APLA_LOCUS2422</name>
</gene>
<organism evidence="13 14">
    <name type="scientific">Arctia plantaginis</name>
    <name type="common">Wood tiger moth</name>
    <name type="synonym">Phalaena plantaginis</name>
    <dbReference type="NCBI Taxonomy" id="874455"/>
    <lineage>
        <taxon>Eukaryota</taxon>
        <taxon>Metazoa</taxon>
        <taxon>Ecdysozoa</taxon>
        <taxon>Arthropoda</taxon>
        <taxon>Hexapoda</taxon>
        <taxon>Insecta</taxon>
        <taxon>Pterygota</taxon>
        <taxon>Neoptera</taxon>
        <taxon>Endopterygota</taxon>
        <taxon>Lepidoptera</taxon>
        <taxon>Glossata</taxon>
        <taxon>Ditrysia</taxon>
        <taxon>Noctuoidea</taxon>
        <taxon>Erebidae</taxon>
        <taxon>Arctiinae</taxon>
        <taxon>Arctia</taxon>
    </lineage>
</organism>
<feature type="signal peptide" evidence="10">
    <location>
        <begin position="1"/>
        <end position="19"/>
    </location>
</feature>
<evidence type="ECO:0000313" key="14">
    <source>
        <dbReference type="Proteomes" id="UP000494256"/>
    </source>
</evidence>
<dbReference type="SMART" id="SM00020">
    <property type="entry name" value="Tryp_SPc"/>
    <property type="match status" value="1"/>
</dbReference>
<feature type="domain" description="Clip" evidence="12">
    <location>
        <begin position="23"/>
        <end position="76"/>
    </location>
</feature>
<dbReference type="Pfam" id="PF12032">
    <property type="entry name" value="CLIP"/>
    <property type="match status" value="2"/>
</dbReference>
<dbReference type="FunFam" id="3.30.1640.30:FF:000001">
    <property type="entry name" value="Serine protease 7"/>
    <property type="match status" value="1"/>
</dbReference>
<dbReference type="CDD" id="cd00190">
    <property type="entry name" value="Tryp_SPc"/>
    <property type="match status" value="1"/>
</dbReference>
<dbReference type="EMBL" id="CADEBD010000226">
    <property type="protein sequence ID" value="CAB3225790.1"/>
    <property type="molecule type" value="Genomic_DNA"/>
</dbReference>
<keyword evidence="6" id="KW-1015">Disulfide bond</keyword>
<dbReference type="GO" id="GO:0006508">
    <property type="term" value="P:proteolysis"/>
    <property type="evidence" value="ECO:0007669"/>
    <property type="project" value="UniProtKB-KW"/>
</dbReference>
<evidence type="ECO:0000256" key="10">
    <source>
        <dbReference type="RuleBase" id="RU366078"/>
    </source>
</evidence>
<evidence type="ECO:0000259" key="12">
    <source>
        <dbReference type="PROSITE" id="PS51888"/>
    </source>
</evidence>
<dbReference type="EC" id="3.4.21.-" evidence="9"/>
<dbReference type="InterPro" id="IPR001254">
    <property type="entry name" value="Trypsin_dom"/>
</dbReference>
<dbReference type="SUPFAM" id="SSF50494">
    <property type="entry name" value="Trypsin-like serine proteases"/>
    <property type="match status" value="1"/>
</dbReference>
<protein>
    <recommendedName>
        <fullName evidence="10">CLIP domain-containing serine protease</fullName>
        <ecNumber evidence="9">3.4.21.-</ecNumber>
    </recommendedName>
</protein>
<dbReference type="Proteomes" id="UP000494256">
    <property type="component" value="Unassembled WGS sequence"/>
</dbReference>
<dbReference type="PROSITE" id="PS00135">
    <property type="entry name" value="TRYPSIN_SER"/>
    <property type="match status" value="1"/>
</dbReference>
<evidence type="ECO:0000256" key="5">
    <source>
        <dbReference type="ARBA" id="ARBA00023145"/>
    </source>
</evidence>
<comment type="domain">
    <text evidence="10">The clip domain consists of 35-55 residues which are 'knitted' together usually by 3 conserved disulfide bonds forming a clip-like compact structure.</text>
</comment>
<evidence type="ECO:0000256" key="1">
    <source>
        <dbReference type="ARBA" id="ARBA00022670"/>
    </source>
</evidence>
<keyword evidence="4 9" id="KW-0720">Serine protease</keyword>
<dbReference type="Gene3D" id="2.40.10.10">
    <property type="entry name" value="Trypsin-like serine proteases"/>
    <property type="match status" value="2"/>
</dbReference>
<evidence type="ECO:0000256" key="6">
    <source>
        <dbReference type="ARBA" id="ARBA00023157"/>
    </source>
</evidence>
<dbReference type="PROSITE" id="PS50240">
    <property type="entry name" value="TRYPSIN_DOM"/>
    <property type="match status" value="1"/>
</dbReference>
<reference evidence="13 14" key="1">
    <citation type="submission" date="2020-04" db="EMBL/GenBank/DDBJ databases">
        <authorList>
            <person name="Wallbank WR R."/>
            <person name="Pardo Diaz C."/>
            <person name="Kozak K."/>
            <person name="Martin S."/>
            <person name="Jiggins C."/>
            <person name="Moest M."/>
            <person name="Warren A I."/>
            <person name="Byers J.R.P. K."/>
            <person name="Montejo-Kovacevich G."/>
            <person name="Yen C E."/>
        </authorList>
    </citation>
    <scope>NUCLEOTIDE SEQUENCE [LARGE SCALE GENOMIC DNA]</scope>
</reference>
<dbReference type="PANTHER" id="PTHR24256">
    <property type="entry name" value="TRYPTASE-RELATED"/>
    <property type="match status" value="1"/>
</dbReference>
<evidence type="ECO:0000256" key="8">
    <source>
        <dbReference type="ARBA" id="ARBA00024195"/>
    </source>
</evidence>
<dbReference type="InterPro" id="IPR033116">
    <property type="entry name" value="TRYPSIN_SER"/>
</dbReference>
<feature type="domain" description="Clip" evidence="12">
    <location>
        <begin position="88"/>
        <end position="139"/>
    </location>
</feature>
<feature type="domain" description="Peptidase S1" evidence="11">
    <location>
        <begin position="179"/>
        <end position="435"/>
    </location>
</feature>